<organism evidence="7 8">
    <name type="scientific">Anabaena lutea FACHB-196</name>
    <dbReference type="NCBI Taxonomy" id="2692881"/>
    <lineage>
        <taxon>Bacteria</taxon>
        <taxon>Bacillati</taxon>
        <taxon>Cyanobacteriota</taxon>
        <taxon>Cyanophyceae</taxon>
        <taxon>Nostocales</taxon>
        <taxon>Nostocaceae</taxon>
        <taxon>Anabaena</taxon>
    </lineage>
</organism>
<dbReference type="Gene3D" id="3.40.50.12780">
    <property type="entry name" value="N-terminal domain of ligase-like"/>
    <property type="match status" value="1"/>
</dbReference>
<dbReference type="Gene3D" id="2.30.38.10">
    <property type="entry name" value="Luciferase, Domain 3"/>
    <property type="match status" value="1"/>
</dbReference>
<evidence type="ECO:0000256" key="5">
    <source>
        <dbReference type="ARBA" id="ARBA00023098"/>
    </source>
</evidence>
<dbReference type="Pfam" id="PF00668">
    <property type="entry name" value="Condensation"/>
    <property type="match status" value="1"/>
</dbReference>
<evidence type="ECO:0000259" key="6">
    <source>
        <dbReference type="PROSITE" id="PS50075"/>
    </source>
</evidence>
<dbReference type="CDD" id="cd17646">
    <property type="entry name" value="A_NRPS_AB3403-like"/>
    <property type="match status" value="1"/>
</dbReference>
<comment type="caution">
    <text evidence="7">The sequence shown here is derived from an EMBL/GenBank/DDBJ whole genome shotgun (WGS) entry which is preliminary data.</text>
</comment>
<dbReference type="Gene3D" id="3.40.50.980">
    <property type="match status" value="2"/>
</dbReference>
<dbReference type="Proteomes" id="UP000640531">
    <property type="component" value="Unassembled WGS sequence"/>
</dbReference>
<dbReference type="PANTHER" id="PTHR45527:SF1">
    <property type="entry name" value="FATTY ACID SYNTHASE"/>
    <property type="match status" value="1"/>
</dbReference>
<dbReference type="InterPro" id="IPR001242">
    <property type="entry name" value="Condensation_dom"/>
</dbReference>
<dbReference type="SUPFAM" id="SSF56801">
    <property type="entry name" value="Acetyl-CoA synthetase-like"/>
    <property type="match status" value="2"/>
</dbReference>
<dbReference type="InterPro" id="IPR020845">
    <property type="entry name" value="AMP-binding_CS"/>
</dbReference>
<dbReference type="InterPro" id="IPR025110">
    <property type="entry name" value="AMP-bd_C"/>
</dbReference>
<comment type="cofactor">
    <cofactor evidence="1">
        <name>pantetheine 4'-phosphate</name>
        <dbReference type="ChEBI" id="CHEBI:47942"/>
    </cofactor>
</comment>
<dbReference type="SMART" id="SM00823">
    <property type="entry name" value="PKS_PP"/>
    <property type="match status" value="2"/>
</dbReference>
<feature type="domain" description="Carrier" evidence="6">
    <location>
        <begin position="601"/>
        <end position="675"/>
    </location>
</feature>
<feature type="domain" description="Carrier" evidence="6">
    <location>
        <begin position="1661"/>
        <end position="1736"/>
    </location>
</feature>
<evidence type="ECO:0000256" key="4">
    <source>
        <dbReference type="ARBA" id="ARBA00022832"/>
    </source>
</evidence>
<dbReference type="InterPro" id="IPR009081">
    <property type="entry name" value="PP-bd_ACP"/>
</dbReference>
<dbReference type="PANTHER" id="PTHR45527">
    <property type="entry name" value="NONRIBOSOMAL PEPTIDE SYNTHETASE"/>
    <property type="match status" value="1"/>
</dbReference>
<keyword evidence="2" id="KW-0596">Phosphopantetheine</keyword>
<dbReference type="EMBL" id="JACJST010000003">
    <property type="protein sequence ID" value="MBD2567372.1"/>
    <property type="molecule type" value="Genomic_DNA"/>
</dbReference>
<gene>
    <name evidence="7" type="ORF">H6G59_05555</name>
</gene>
<dbReference type="InterPro" id="IPR010071">
    <property type="entry name" value="AA_adenyl_dom"/>
</dbReference>
<keyword evidence="4" id="KW-0276">Fatty acid metabolism</keyword>
<dbReference type="CDD" id="cd05931">
    <property type="entry name" value="FAAL"/>
    <property type="match status" value="1"/>
</dbReference>
<reference evidence="7 8" key="1">
    <citation type="journal article" date="2020" name="ISME J.">
        <title>Comparative genomics reveals insights into cyanobacterial evolution and habitat adaptation.</title>
        <authorList>
            <person name="Chen M.Y."/>
            <person name="Teng W.K."/>
            <person name="Zhao L."/>
            <person name="Hu C.X."/>
            <person name="Zhou Y.K."/>
            <person name="Han B.P."/>
            <person name="Song L.R."/>
            <person name="Shu W.S."/>
        </authorList>
    </citation>
    <scope>NUCLEOTIDE SEQUENCE [LARGE SCALE GENOMIC DNA]</scope>
    <source>
        <strain evidence="7 8">FACHB-196</strain>
    </source>
</reference>
<dbReference type="InterPro" id="IPR020806">
    <property type="entry name" value="PKS_PP-bd"/>
</dbReference>
<keyword evidence="3" id="KW-0597">Phosphoprotein</keyword>
<dbReference type="NCBIfam" id="TIGR01733">
    <property type="entry name" value="AA-adenyl-dom"/>
    <property type="match status" value="1"/>
</dbReference>
<sequence>MTQSVNDFSTVVELLRYKCLEQLNTEAFTFLPDGEAQAKSWTYGELDCQSRAIACQLQGLNLTGQRALLLYPPGLDYLAAFFGCLYAGVVAVPAYPPRNQRNTPRIVAILKDAQATVILTTSGIFSQVKTLLIDKFDTNNIHWLTTDNLNPGIEAAWQQPLINQDTLAFLQYTSGSTGTPKGVMLSHRNLLHNAAVTRQYMEHTSSSKFVTWLPAYHDMGLIGGILQPLYGGFSCIMMPPASFLQRPYRWLKAISDYRGTTSGAPNFAYELCIEKITPEQRSTLDLSSWSVAFNGAEPIRQETLERFAETFAECGFRPEAFYPCYGMAEATLMVSGSVKSALVRTKTIQKTALECNHVIDAADNAENGMQIVSCGRVVPQQQIVITNPDTLTRCAADEVGEIWVSGPSIGHGYWNRPEETEQTFHAYLQDTGEGPFLRTGDLGFLHNGELFVTGRAKDLIIIRGRNLYPQDIELTAERSHKILRVGSVAAFAVEVEKEERLVVVQELEFRAKPNIEEVTAAIRQLITEEHEIQVYAVVLIKAGTIPKTSSGKIQRRATKARFLEGTLEVVGSSILEINQNTEIEVLTRAELLAVPSEQQQQLLKSYLQKLVSSILGVKPSQLNYQQPLSGFGFDSLKVFSVKNQIEVDLEVVISVAAFFAGASIEDLANQISDQINNNLICKYLPITKLEQTTNQHPLGFTQQQLWFINQLQPGTPVYNISVAVHIPGTLDVSALVRSINEIIQRHDILRTSFEIINGEPVQKVADVVKLTLPEVDLRHIPEEQQQAEVQKLSLQAAQVSFELEQPPLLAAKLLYLPKESILILTVHHLIADGWSIDILVQELSAIYQAFAHGKPSPLAELPVQYADFVHWQRSLLQGEILDSHLSYWQQQLSGNLPVLQLPTDRPRPAIQTFKGAQQKIVLSPALTEAIKQLSQQENVTLFMTLLAAFKTLLYRYTSQKNIIVASPIANRNQTELEKLIGCFVNTLVLRTSLDGNPTFKELLERVRKIAIDGYTHQDLPFEKLVETLQPNRDLSYNPLFQVMFVLQKQASASLWKTEEIATETAKFDVLLSMIESEAGLTGTLEYNTDLFNADTISRMLGHFQSLLESVVSDPSQRIYELSILTSAERQTLLVDWNNTQVDYPQFACIHQLFEAQVEKTPDTVAVVFENQQLTYQELNKKANQLAHYLQNLGVKPDTFVGICMERSLEMVIGILAIMKAGGGYLPLDPSYPQERLTFMLTDAQLSFLLVQTHLVEQLPPHQAQVINVDKNWVEFANYSQVNPDSNVQLENIAYVIYTSGSTGKPKGAINTHQGLCNRLLWMQDTYKLTSSDKVLQKTPFSFDVSVWEFFWPLFTGATLVVAKPGGHQDASYLVECIQQQQITTLHFVPSMLQVFLEALGLESCHSLKRVICSGEALPVELQTRFFECLKFIGLNNVELHNLYGPTEAAIDVTSWKCQPHNKENVVPIGRPIANTQIYILDSQLQPVPIGIAGELYIGGVGLARGYWQRAELTKEKFISSPFDSEKRLYKTGDLARYLSDGNIEYLGRIDHQVKIRGFRIELGEIETVLVQHPNVRETVVVAREDIPKNHRLVAYVVPHPEMPFSAQELRDYLKDKLPDFMVPSAFVELNALPLSPNGKIDRRALPVPDIQRPDLKEAYEAPNSEVERAIAQIWLEILYIKKVGINDNFFELGGNSLLMVQVNHKLREVLHCDISVVEMFQNPTIKSLAKYINLKSKEISPFESLNNRIQKQRESVNRQKILMKRSRN</sequence>
<dbReference type="InterPro" id="IPR045851">
    <property type="entry name" value="AMP-bd_C_sf"/>
</dbReference>
<evidence type="ECO:0000256" key="1">
    <source>
        <dbReference type="ARBA" id="ARBA00001957"/>
    </source>
</evidence>
<dbReference type="InterPro" id="IPR000873">
    <property type="entry name" value="AMP-dep_synth/lig_dom"/>
</dbReference>
<dbReference type="Gene3D" id="1.10.1200.10">
    <property type="entry name" value="ACP-like"/>
    <property type="match status" value="2"/>
</dbReference>
<dbReference type="SUPFAM" id="SSF47336">
    <property type="entry name" value="ACP-like"/>
    <property type="match status" value="2"/>
</dbReference>
<dbReference type="RefSeq" id="WP_190712225.1">
    <property type="nucleotide sequence ID" value="NZ_JACJST010000003.1"/>
</dbReference>
<dbReference type="Pfam" id="PF00501">
    <property type="entry name" value="AMP-binding"/>
    <property type="match status" value="2"/>
</dbReference>
<dbReference type="InterPro" id="IPR023213">
    <property type="entry name" value="CAT-like_dom_sf"/>
</dbReference>
<dbReference type="CDD" id="cd19531">
    <property type="entry name" value="LCL_NRPS-like"/>
    <property type="match status" value="1"/>
</dbReference>
<dbReference type="PROSITE" id="PS50075">
    <property type="entry name" value="CARRIER"/>
    <property type="match status" value="2"/>
</dbReference>
<evidence type="ECO:0000256" key="2">
    <source>
        <dbReference type="ARBA" id="ARBA00022450"/>
    </source>
</evidence>
<proteinExistence type="predicted"/>
<dbReference type="InterPro" id="IPR042099">
    <property type="entry name" value="ANL_N_sf"/>
</dbReference>
<dbReference type="Gene3D" id="3.30.559.10">
    <property type="entry name" value="Chloramphenicol acetyltransferase-like domain"/>
    <property type="match status" value="1"/>
</dbReference>
<dbReference type="Pfam" id="PF23024">
    <property type="entry name" value="AMP-dom_DIP2-like"/>
    <property type="match status" value="1"/>
</dbReference>
<dbReference type="Pfam" id="PF13193">
    <property type="entry name" value="AMP-binding_C"/>
    <property type="match status" value="1"/>
</dbReference>
<evidence type="ECO:0000313" key="7">
    <source>
        <dbReference type="EMBL" id="MBD2567372.1"/>
    </source>
</evidence>
<keyword evidence="5" id="KW-0443">Lipid metabolism</keyword>
<evidence type="ECO:0000256" key="3">
    <source>
        <dbReference type="ARBA" id="ARBA00022553"/>
    </source>
</evidence>
<dbReference type="Gene3D" id="3.30.300.30">
    <property type="match status" value="2"/>
</dbReference>
<keyword evidence="8" id="KW-1185">Reference proteome</keyword>
<protein>
    <submittedName>
        <fullName evidence="7">Amino acid adenylation domain-containing protein</fullName>
    </submittedName>
</protein>
<dbReference type="InterPro" id="IPR036736">
    <property type="entry name" value="ACP-like_sf"/>
</dbReference>
<dbReference type="Pfam" id="PF00550">
    <property type="entry name" value="PP-binding"/>
    <property type="match status" value="2"/>
</dbReference>
<evidence type="ECO:0000313" key="8">
    <source>
        <dbReference type="Proteomes" id="UP000640531"/>
    </source>
</evidence>
<dbReference type="Gene3D" id="3.30.559.30">
    <property type="entry name" value="Nonribosomal peptide synthetase, condensation domain"/>
    <property type="match status" value="1"/>
</dbReference>
<dbReference type="SUPFAM" id="SSF52777">
    <property type="entry name" value="CoA-dependent acyltransferases"/>
    <property type="match status" value="2"/>
</dbReference>
<accession>A0ABR8FAX9</accession>
<name>A0ABR8FAX9_9NOST</name>
<dbReference type="InterPro" id="IPR040097">
    <property type="entry name" value="FAAL/FAAC"/>
</dbReference>
<dbReference type="PROSITE" id="PS00455">
    <property type="entry name" value="AMP_BINDING"/>
    <property type="match status" value="2"/>
</dbReference>